<feature type="region of interest" description="Disordered" evidence="1">
    <location>
        <begin position="1"/>
        <end position="33"/>
    </location>
</feature>
<feature type="compositionally biased region" description="Low complexity" evidence="1">
    <location>
        <begin position="174"/>
        <end position="184"/>
    </location>
</feature>
<gene>
    <name evidence="2" type="ORF">Vretimale_4180</name>
</gene>
<feature type="region of interest" description="Disordered" evidence="1">
    <location>
        <begin position="174"/>
        <end position="196"/>
    </location>
</feature>
<comment type="caution">
    <text evidence="2">The sequence shown here is derived from an EMBL/GenBank/DDBJ whole genome shotgun (WGS) entry which is preliminary data.</text>
</comment>
<accession>A0A8J4DAI2</accession>
<feature type="region of interest" description="Disordered" evidence="1">
    <location>
        <begin position="122"/>
        <end position="161"/>
    </location>
</feature>
<feature type="non-terminal residue" evidence="2">
    <location>
        <position position="196"/>
    </location>
</feature>
<feature type="compositionally biased region" description="Pro residues" evidence="1">
    <location>
        <begin position="14"/>
        <end position="25"/>
    </location>
</feature>
<feature type="compositionally biased region" description="Gly residues" evidence="1">
    <location>
        <begin position="126"/>
        <end position="137"/>
    </location>
</feature>
<evidence type="ECO:0000313" key="3">
    <source>
        <dbReference type="Proteomes" id="UP000722791"/>
    </source>
</evidence>
<dbReference type="Proteomes" id="UP000722791">
    <property type="component" value="Unassembled WGS sequence"/>
</dbReference>
<evidence type="ECO:0000256" key="1">
    <source>
        <dbReference type="SAM" id="MobiDB-lite"/>
    </source>
</evidence>
<dbReference type="EMBL" id="BNCQ01000006">
    <property type="protein sequence ID" value="GIL98954.1"/>
    <property type="molecule type" value="Genomic_DNA"/>
</dbReference>
<organism evidence="2 3">
    <name type="scientific">Volvox reticuliferus</name>
    <dbReference type="NCBI Taxonomy" id="1737510"/>
    <lineage>
        <taxon>Eukaryota</taxon>
        <taxon>Viridiplantae</taxon>
        <taxon>Chlorophyta</taxon>
        <taxon>core chlorophytes</taxon>
        <taxon>Chlorophyceae</taxon>
        <taxon>CS clade</taxon>
        <taxon>Chlamydomonadales</taxon>
        <taxon>Volvocaceae</taxon>
        <taxon>Volvox</taxon>
    </lineage>
</organism>
<name>A0A8J4DAI2_9CHLO</name>
<protein>
    <submittedName>
        <fullName evidence="2">Uncharacterized protein</fullName>
    </submittedName>
</protein>
<feature type="non-terminal residue" evidence="2">
    <location>
        <position position="1"/>
    </location>
</feature>
<dbReference type="AlphaFoldDB" id="A0A8J4DAI2"/>
<evidence type="ECO:0000313" key="2">
    <source>
        <dbReference type="EMBL" id="GIL98954.1"/>
    </source>
</evidence>
<proteinExistence type="predicted"/>
<sequence length="196" mass="19680">LASLPPETGLQALSPPPPVPPPPPRVVTTPSMDQPRVVATGRMALALQGAAAATATVGGGNRWSMAPNTPYNSGPLEAVDSAIAAAASSGLPPGVVGLTLQDYLVGPSEKSEDDLAALFDRAVSGSGSGDGSGGAGGQPRLHQRPSVRRLAPNMRPVGLSNLSFNRRLREKLAAEAAAPAAGGADTYMAGEETEDA</sequence>
<reference evidence="2" key="1">
    <citation type="journal article" date="2021" name="Proc. Natl. Acad. Sci. U.S.A.">
        <title>Three genomes in the algal genus Volvox reveal the fate of a haploid sex-determining region after a transition to homothallism.</title>
        <authorList>
            <person name="Yamamoto K."/>
            <person name="Hamaji T."/>
            <person name="Kawai-Toyooka H."/>
            <person name="Matsuzaki R."/>
            <person name="Takahashi F."/>
            <person name="Nishimura Y."/>
            <person name="Kawachi M."/>
            <person name="Noguchi H."/>
            <person name="Minakuchi Y."/>
            <person name="Umen J.G."/>
            <person name="Toyoda A."/>
            <person name="Nozaki H."/>
        </authorList>
    </citation>
    <scope>NUCLEOTIDE SEQUENCE</scope>
    <source>
        <strain evidence="2">NIES-3785</strain>
    </source>
</reference>